<keyword evidence="11" id="KW-1185">Reference proteome</keyword>
<evidence type="ECO:0000256" key="7">
    <source>
        <dbReference type="RuleBase" id="RU361161"/>
    </source>
</evidence>
<evidence type="ECO:0000256" key="6">
    <source>
        <dbReference type="ARBA" id="ARBA00023295"/>
    </source>
</evidence>
<dbReference type="Pfam" id="PF03422">
    <property type="entry name" value="CBM_6"/>
    <property type="match status" value="2"/>
</dbReference>
<dbReference type="SUPFAM" id="SSF52279">
    <property type="entry name" value="Beta-D-glucan exohydrolase, C-terminal domain"/>
    <property type="match status" value="1"/>
</dbReference>
<dbReference type="GO" id="GO:0008422">
    <property type="term" value="F:beta-glucosidase activity"/>
    <property type="evidence" value="ECO:0007669"/>
    <property type="project" value="UniProtKB-EC"/>
</dbReference>
<dbReference type="PROSITE" id="PS51175">
    <property type="entry name" value="CBM6"/>
    <property type="match status" value="2"/>
</dbReference>
<dbReference type="Pfam" id="PF00933">
    <property type="entry name" value="Glyco_hydro_3"/>
    <property type="match status" value="1"/>
</dbReference>
<dbReference type="PANTHER" id="PTHR30620">
    <property type="entry name" value="PERIPLASMIC BETA-GLUCOSIDASE-RELATED"/>
    <property type="match status" value="1"/>
</dbReference>
<feature type="signal peptide" evidence="8">
    <location>
        <begin position="1"/>
        <end position="33"/>
    </location>
</feature>
<dbReference type="SMART" id="SM00606">
    <property type="entry name" value="CBD_IV"/>
    <property type="match status" value="2"/>
</dbReference>
<dbReference type="Gene3D" id="3.40.50.1700">
    <property type="entry name" value="Glycoside hydrolase family 3 C-terminal domain"/>
    <property type="match status" value="1"/>
</dbReference>
<evidence type="ECO:0000256" key="3">
    <source>
        <dbReference type="ARBA" id="ARBA00012744"/>
    </source>
</evidence>
<dbReference type="AlphaFoldDB" id="A0A7W8AD03"/>
<dbReference type="SUPFAM" id="SSF49785">
    <property type="entry name" value="Galactose-binding domain-like"/>
    <property type="match status" value="2"/>
</dbReference>
<gene>
    <name evidence="10" type="ORF">HNR40_009525</name>
</gene>
<evidence type="ECO:0000256" key="8">
    <source>
        <dbReference type="SAM" id="SignalP"/>
    </source>
</evidence>
<evidence type="ECO:0000256" key="5">
    <source>
        <dbReference type="ARBA" id="ARBA00022801"/>
    </source>
</evidence>
<protein>
    <recommendedName>
        <fullName evidence="3">beta-glucosidase</fullName>
        <ecNumber evidence="3">3.2.1.21</ecNumber>
    </recommendedName>
</protein>
<dbReference type="InterPro" id="IPR036881">
    <property type="entry name" value="Glyco_hydro_3_C_sf"/>
</dbReference>
<keyword evidence="4 8" id="KW-0732">Signal</keyword>
<dbReference type="InterPro" id="IPR051915">
    <property type="entry name" value="Cellulose_Degrad_GH3"/>
</dbReference>
<organism evidence="10 11">
    <name type="scientific">Nonomuraea endophytica</name>
    <dbReference type="NCBI Taxonomy" id="714136"/>
    <lineage>
        <taxon>Bacteria</taxon>
        <taxon>Bacillati</taxon>
        <taxon>Actinomycetota</taxon>
        <taxon>Actinomycetes</taxon>
        <taxon>Streptosporangiales</taxon>
        <taxon>Streptosporangiaceae</taxon>
        <taxon>Nonomuraea</taxon>
    </lineage>
</organism>
<dbReference type="InterPro" id="IPR036962">
    <property type="entry name" value="Glyco_hydro_3_N_sf"/>
</dbReference>
<dbReference type="GO" id="GO:0009251">
    <property type="term" value="P:glucan catabolic process"/>
    <property type="evidence" value="ECO:0007669"/>
    <property type="project" value="TreeGrafter"/>
</dbReference>
<dbReference type="InterPro" id="IPR006584">
    <property type="entry name" value="Cellulose-bd_IV"/>
</dbReference>
<proteinExistence type="inferred from homology"/>
<evidence type="ECO:0000313" key="10">
    <source>
        <dbReference type="EMBL" id="MBB5084017.1"/>
    </source>
</evidence>
<dbReference type="SUPFAM" id="SSF51445">
    <property type="entry name" value="(Trans)glycosidases"/>
    <property type="match status" value="1"/>
</dbReference>
<reference evidence="10 11" key="1">
    <citation type="submission" date="2020-08" db="EMBL/GenBank/DDBJ databases">
        <title>Genomic Encyclopedia of Type Strains, Phase IV (KMG-IV): sequencing the most valuable type-strain genomes for metagenomic binning, comparative biology and taxonomic classification.</title>
        <authorList>
            <person name="Goeker M."/>
        </authorList>
    </citation>
    <scope>NUCLEOTIDE SEQUENCE [LARGE SCALE GENOMIC DNA]</scope>
    <source>
        <strain evidence="10 11">DSM 45385</strain>
    </source>
</reference>
<evidence type="ECO:0000256" key="1">
    <source>
        <dbReference type="ARBA" id="ARBA00000448"/>
    </source>
</evidence>
<dbReference type="Gene3D" id="3.20.20.300">
    <property type="entry name" value="Glycoside hydrolase, family 3, N-terminal domain"/>
    <property type="match status" value="1"/>
</dbReference>
<dbReference type="InterPro" id="IPR008979">
    <property type="entry name" value="Galactose-bd-like_sf"/>
</dbReference>
<dbReference type="InterPro" id="IPR001764">
    <property type="entry name" value="Glyco_hydro_3_N"/>
</dbReference>
<dbReference type="Pfam" id="PF01915">
    <property type="entry name" value="Glyco_hydro_3_C"/>
    <property type="match status" value="1"/>
</dbReference>
<feature type="chain" id="PRO_5031168040" description="beta-glucosidase" evidence="8">
    <location>
        <begin position="34"/>
        <end position="892"/>
    </location>
</feature>
<dbReference type="EMBL" id="JACHIN010000020">
    <property type="protein sequence ID" value="MBB5084017.1"/>
    <property type="molecule type" value="Genomic_DNA"/>
</dbReference>
<dbReference type="CDD" id="cd04084">
    <property type="entry name" value="CBM6_xylanase-like"/>
    <property type="match status" value="2"/>
</dbReference>
<comment type="catalytic activity">
    <reaction evidence="1">
        <text>Hydrolysis of terminal, non-reducing beta-D-glucosyl residues with release of beta-D-glucose.</text>
        <dbReference type="EC" id="3.2.1.21"/>
    </reaction>
</comment>
<dbReference type="Gene3D" id="2.60.120.260">
    <property type="entry name" value="Galactose-binding domain-like"/>
    <property type="match status" value="2"/>
</dbReference>
<comment type="similarity">
    <text evidence="2 7">Belongs to the glycosyl hydrolase 3 family.</text>
</comment>
<dbReference type="InterPro" id="IPR017853">
    <property type="entry name" value="GH"/>
</dbReference>
<dbReference type="PROSITE" id="PS00775">
    <property type="entry name" value="GLYCOSYL_HYDROL_F3"/>
    <property type="match status" value="1"/>
</dbReference>
<dbReference type="Proteomes" id="UP000568380">
    <property type="component" value="Unassembled WGS sequence"/>
</dbReference>
<dbReference type="PRINTS" id="PR00133">
    <property type="entry name" value="GLHYDRLASE3"/>
</dbReference>
<keyword evidence="6 7" id="KW-0326">Glycosidase</keyword>
<keyword evidence="5 7" id="KW-0378">Hydrolase</keyword>
<dbReference type="InterPro" id="IPR005084">
    <property type="entry name" value="CBM6"/>
</dbReference>
<dbReference type="InterPro" id="IPR002772">
    <property type="entry name" value="Glyco_hydro_3_C"/>
</dbReference>
<evidence type="ECO:0000313" key="11">
    <source>
        <dbReference type="Proteomes" id="UP000568380"/>
    </source>
</evidence>
<dbReference type="GO" id="GO:0030246">
    <property type="term" value="F:carbohydrate binding"/>
    <property type="evidence" value="ECO:0007669"/>
    <property type="project" value="InterPro"/>
</dbReference>
<feature type="domain" description="CBM6" evidence="9">
    <location>
        <begin position="762"/>
        <end position="891"/>
    </location>
</feature>
<dbReference type="EC" id="3.2.1.21" evidence="3"/>
<feature type="domain" description="CBM6" evidence="9">
    <location>
        <begin position="624"/>
        <end position="753"/>
    </location>
</feature>
<accession>A0A7W8AD03</accession>
<evidence type="ECO:0000259" key="9">
    <source>
        <dbReference type="PROSITE" id="PS51175"/>
    </source>
</evidence>
<sequence length="892" mass="92745">MMRLLGRAPKTRLFVAAAVVAAAVLTNASVATADHLPYHDPALSVADRVDDLLARMTLDEKIGQMTQAERAAVSNADITSNSLGSLLSGGGSAPSPNNATSWANMYDGYQNAALANRLGIPLIYGADAVHGHNNVAGATIFPHNIGLGAARNPSLIGQIAQATAREVAGTGVDWDFAPCLCVARNDRWGRTYESFGEKPEIATSYAAPYTTGLQGATLGTPASVLATAKHYIGDGGTTNGTDQGNTQVSEADLRAIHLPPFVESIRAGVGSVMITYSSWNGVKSHGHQYLITTLLKGELGFTGLVVSDWNGIDQIDGATGFTAAEVRQAVNAGIDMVMVPHEWRAFISMLRAEVQAGRVPMSRIDDANRRILTKKVELGLFERPLTDRSLTPTVGSAAHRTLARQAVRESQVLLKNAGNILPLAKNNNRIFVAGKNADNIGHQSGGWTISWQGGSGATTPGTTILQGIRNAVGASTTVTYNATGSGINNTYQAAIAVVGETPYAEGAGDRPSGMGLDAADLQVVSTLRAAGVPVIVVLISGRPLDIATQLPNWNALLAAWLPGTEGAGVADVLFGDHNPTGKLPSTWMQNAGQQPINDGDGKPALFPYGFGLAYGGTVERDPYQVVQAESYASQSGTQLETTTDTGGGQNVGFIAPGDWLAYPGMQFGATSPASITARIASGASTSGTVQFRTGSTTGPVFASVPVTSTGGWQTWTSVTANVTGSVTGLQNVYVTFTSSGAGDLVNVNWWQANRSGGGSAYQTRQAESYASQSGTQLETTTDTGGGQNVGWITTGDWLAYTNVDFGTPAAVSVTSRVASGASTGGTIQYRLGSTTGPVIASVPISPTGGWQTWTSITTNLTGSAPGVQTVYLTFTASGAGDFLNLNWFRFNR</sequence>
<name>A0A7W8AD03_9ACTN</name>
<dbReference type="InterPro" id="IPR019800">
    <property type="entry name" value="Glyco_hydro_3_AS"/>
</dbReference>
<dbReference type="PANTHER" id="PTHR30620:SF16">
    <property type="entry name" value="LYSOSOMAL BETA GLUCOSIDASE"/>
    <property type="match status" value="1"/>
</dbReference>
<evidence type="ECO:0000256" key="2">
    <source>
        <dbReference type="ARBA" id="ARBA00005336"/>
    </source>
</evidence>
<evidence type="ECO:0000256" key="4">
    <source>
        <dbReference type="ARBA" id="ARBA00022729"/>
    </source>
</evidence>
<comment type="caution">
    <text evidence="10">The sequence shown here is derived from an EMBL/GenBank/DDBJ whole genome shotgun (WGS) entry which is preliminary data.</text>
</comment>